<sequence length="355" mass="39822">MLPHDIVILNLVGDILSLVGGFLILTTLLLLSVWRRESIRDDLRSLIILSLITADTANSLVNLITGITVLHGNKLDNGMFCTVTGFIGQATVQSSDFCVVLMALVSYATFNPNGSRILAWVQSKPWVLILPIAIIPLVTATIALIPGYEKASFSWCWISTTPVYARYTLSHGLRIGIMITLPFLYGAIYLRIRLAYQDARERSLARQAIEAEWDADITPTKSSQDTDIYVDEWSDSDTIITLHRQGSASKMHRRNTASDRGSSIEINKVTQLRHAMRLMIVFPVIYFVLWIPGIVDRLYVAITGNTTLLLEALQCATQFIGLFNAILYGLNPNVRSGLKQFWAEFWHESDNVFRE</sequence>
<keyword evidence="2 5" id="KW-0812">Transmembrane</keyword>
<dbReference type="InterPro" id="IPR017452">
    <property type="entry name" value="GPCR_Rhodpsn_7TM"/>
</dbReference>
<dbReference type="Proteomes" id="UP000319731">
    <property type="component" value="Unassembled WGS sequence"/>
</dbReference>
<dbReference type="STRING" id="1806994.A0A507CBT8"/>
<keyword evidence="4 5" id="KW-0472">Membrane</keyword>
<comment type="subcellular location">
    <subcellularLocation>
        <location evidence="1">Membrane</location>
        <topology evidence="1">Multi-pass membrane protein</topology>
    </subcellularLocation>
</comment>
<reference evidence="7 8" key="1">
    <citation type="journal article" date="2019" name="Sci. Rep.">
        <title>Comparative genomics of chytrid fungi reveal insights into the obligate biotrophic and pathogenic lifestyle of Synchytrium endobioticum.</title>
        <authorList>
            <person name="van de Vossenberg B.T.L.H."/>
            <person name="Warris S."/>
            <person name="Nguyen H.D.T."/>
            <person name="van Gent-Pelzer M.P.E."/>
            <person name="Joly D.L."/>
            <person name="van de Geest H.C."/>
            <person name="Bonants P.J.M."/>
            <person name="Smith D.S."/>
            <person name="Levesque C.A."/>
            <person name="van der Lee T.A.J."/>
        </authorList>
    </citation>
    <scope>NUCLEOTIDE SEQUENCE [LARGE SCALE GENOMIC DNA]</scope>
    <source>
        <strain evidence="7 8">JEL517</strain>
    </source>
</reference>
<evidence type="ECO:0000256" key="2">
    <source>
        <dbReference type="ARBA" id="ARBA00022692"/>
    </source>
</evidence>
<feature type="transmembrane region" description="Helical" evidence="5">
    <location>
        <begin position="6"/>
        <end position="34"/>
    </location>
</feature>
<dbReference type="RefSeq" id="XP_031025598.1">
    <property type="nucleotide sequence ID" value="XM_031168392.1"/>
</dbReference>
<dbReference type="Gene3D" id="1.20.1070.10">
    <property type="entry name" value="Rhodopsin 7-helix transmembrane proteins"/>
    <property type="match status" value="1"/>
</dbReference>
<evidence type="ECO:0000313" key="7">
    <source>
        <dbReference type="EMBL" id="TPX35013.1"/>
    </source>
</evidence>
<dbReference type="GO" id="GO:0007189">
    <property type="term" value="P:adenylate cyclase-activating G protein-coupled receptor signaling pathway"/>
    <property type="evidence" value="ECO:0007669"/>
    <property type="project" value="TreeGrafter"/>
</dbReference>
<gene>
    <name evidence="7" type="ORF">SmJEL517_g02464</name>
</gene>
<feature type="transmembrane region" description="Helical" evidence="5">
    <location>
        <begin position="46"/>
        <end position="70"/>
    </location>
</feature>
<dbReference type="GO" id="GO:0004930">
    <property type="term" value="F:G protein-coupled receptor activity"/>
    <property type="evidence" value="ECO:0007669"/>
    <property type="project" value="TreeGrafter"/>
</dbReference>
<evidence type="ECO:0000256" key="4">
    <source>
        <dbReference type="ARBA" id="ARBA00023136"/>
    </source>
</evidence>
<dbReference type="AlphaFoldDB" id="A0A507CBT8"/>
<feature type="transmembrane region" description="Helical" evidence="5">
    <location>
        <begin position="172"/>
        <end position="192"/>
    </location>
</feature>
<evidence type="ECO:0000259" key="6">
    <source>
        <dbReference type="PROSITE" id="PS50262"/>
    </source>
</evidence>
<keyword evidence="3 5" id="KW-1133">Transmembrane helix</keyword>
<name>A0A507CBT8_9FUNG</name>
<accession>A0A507CBT8</accession>
<evidence type="ECO:0000256" key="1">
    <source>
        <dbReference type="ARBA" id="ARBA00004141"/>
    </source>
</evidence>
<feature type="transmembrane region" description="Helical" evidence="5">
    <location>
        <begin position="90"/>
        <end position="110"/>
    </location>
</feature>
<evidence type="ECO:0000256" key="5">
    <source>
        <dbReference type="SAM" id="Phobius"/>
    </source>
</evidence>
<dbReference type="InterPro" id="IPR022596">
    <property type="entry name" value="GPR1/2/3_C"/>
</dbReference>
<dbReference type="PANTHER" id="PTHR23112:SF0">
    <property type="entry name" value="TRANSMEMBRANE PROTEIN 116"/>
    <property type="match status" value="1"/>
</dbReference>
<dbReference type="EMBL" id="QEAO01000010">
    <property type="protein sequence ID" value="TPX35013.1"/>
    <property type="molecule type" value="Genomic_DNA"/>
</dbReference>
<feature type="transmembrane region" description="Helical" evidence="5">
    <location>
        <begin position="126"/>
        <end position="145"/>
    </location>
</feature>
<evidence type="ECO:0000256" key="3">
    <source>
        <dbReference type="ARBA" id="ARBA00022989"/>
    </source>
</evidence>
<comment type="caution">
    <text evidence="7">The sequence shown here is derived from an EMBL/GenBank/DDBJ whole genome shotgun (WGS) entry which is preliminary data.</text>
</comment>
<dbReference type="GO" id="GO:0005886">
    <property type="term" value="C:plasma membrane"/>
    <property type="evidence" value="ECO:0007669"/>
    <property type="project" value="TreeGrafter"/>
</dbReference>
<feature type="domain" description="G-protein coupled receptors family 1 profile" evidence="6">
    <location>
        <begin position="25"/>
        <end position="328"/>
    </location>
</feature>
<dbReference type="OrthoDB" id="2146729at2759"/>
<protein>
    <recommendedName>
        <fullName evidence="6">G-protein coupled receptors family 1 profile domain-containing protein</fullName>
    </recommendedName>
</protein>
<dbReference type="InterPro" id="IPR023041">
    <property type="entry name" value="Glucose_rcpt_Git3-like_N"/>
</dbReference>
<dbReference type="Pfam" id="PF11970">
    <property type="entry name" value="GPR_Gpa2_C"/>
    <property type="match status" value="1"/>
</dbReference>
<dbReference type="PROSITE" id="PS50262">
    <property type="entry name" value="G_PROTEIN_RECEP_F1_2"/>
    <property type="match status" value="1"/>
</dbReference>
<dbReference type="SUPFAM" id="SSF81321">
    <property type="entry name" value="Family A G protein-coupled receptor-like"/>
    <property type="match status" value="1"/>
</dbReference>
<dbReference type="GeneID" id="42003689"/>
<keyword evidence="8" id="KW-1185">Reference proteome</keyword>
<dbReference type="PANTHER" id="PTHR23112">
    <property type="entry name" value="G PROTEIN-COUPLED RECEPTOR 157-RELATED"/>
    <property type="match status" value="1"/>
</dbReference>
<evidence type="ECO:0000313" key="8">
    <source>
        <dbReference type="Proteomes" id="UP000319731"/>
    </source>
</evidence>
<feature type="transmembrane region" description="Helical" evidence="5">
    <location>
        <begin position="307"/>
        <end position="330"/>
    </location>
</feature>
<feature type="transmembrane region" description="Helical" evidence="5">
    <location>
        <begin position="278"/>
        <end position="295"/>
    </location>
</feature>
<dbReference type="Pfam" id="PF11710">
    <property type="entry name" value="Git3"/>
    <property type="match status" value="1"/>
</dbReference>
<proteinExistence type="predicted"/>
<organism evidence="7 8">
    <name type="scientific">Synchytrium microbalum</name>
    <dbReference type="NCBI Taxonomy" id="1806994"/>
    <lineage>
        <taxon>Eukaryota</taxon>
        <taxon>Fungi</taxon>
        <taxon>Fungi incertae sedis</taxon>
        <taxon>Chytridiomycota</taxon>
        <taxon>Chytridiomycota incertae sedis</taxon>
        <taxon>Chytridiomycetes</taxon>
        <taxon>Synchytriales</taxon>
        <taxon>Synchytriaceae</taxon>
        <taxon>Synchytrium</taxon>
    </lineage>
</organism>